<reference evidence="3" key="1">
    <citation type="journal article" date="2014" name="Front. Microbiol.">
        <title>High frequency of phylogenetically diverse reductive dehalogenase-homologous genes in deep subseafloor sedimentary metagenomes.</title>
        <authorList>
            <person name="Kawai M."/>
            <person name="Futagami T."/>
            <person name="Toyoda A."/>
            <person name="Takaki Y."/>
            <person name="Nishi S."/>
            <person name="Hori S."/>
            <person name="Arai W."/>
            <person name="Tsubouchi T."/>
            <person name="Morono Y."/>
            <person name="Uchiyama I."/>
            <person name="Ito T."/>
            <person name="Fujiyama A."/>
            <person name="Inagaki F."/>
            <person name="Takami H."/>
        </authorList>
    </citation>
    <scope>NUCLEOTIDE SEQUENCE</scope>
    <source>
        <strain evidence="3">Expedition CK06-06</strain>
    </source>
</reference>
<keyword evidence="1" id="KW-0812">Transmembrane</keyword>
<feature type="domain" description="Methyltransferase type 11" evidence="2">
    <location>
        <begin position="18"/>
        <end position="62"/>
    </location>
</feature>
<accession>X1E5A0</accession>
<gene>
    <name evidence="3" type="ORF">S01H4_40046</name>
</gene>
<dbReference type="SUPFAM" id="SSF53335">
    <property type="entry name" value="S-adenosyl-L-methionine-dependent methyltransferases"/>
    <property type="match status" value="1"/>
</dbReference>
<keyword evidence="1" id="KW-0472">Membrane</keyword>
<dbReference type="InterPro" id="IPR029063">
    <property type="entry name" value="SAM-dependent_MTases_sf"/>
</dbReference>
<dbReference type="InterPro" id="IPR013216">
    <property type="entry name" value="Methyltransf_11"/>
</dbReference>
<sequence length="150" mass="17622">YAVGEGRFSRCKRDWVAIHDATKPWQYPDNSFDLIVALDLFEHIYESDLDFVIKELYRVAKKWVFLEIATVDGIKEKGYILKKGEPIPLVEDGRTWAGHCTVMTPDDWDEKFDHEDWMSRRDMVNWFFSLLAPLTIPNWLLNTVIVLEGL</sequence>
<proteinExistence type="predicted"/>
<evidence type="ECO:0000313" key="3">
    <source>
        <dbReference type="EMBL" id="GAH03843.1"/>
    </source>
</evidence>
<evidence type="ECO:0000259" key="2">
    <source>
        <dbReference type="Pfam" id="PF08241"/>
    </source>
</evidence>
<evidence type="ECO:0000256" key="1">
    <source>
        <dbReference type="SAM" id="Phobius"/>
    </source>
</evidence>
<comment type="caution">
    <text evidence="3">The sequence shown here is derived from an EMBL/GenBank/DDBJ whole genome shotgun (WGS) entry which is preliminary data.</text>
</comment>
<name>X1E5A0_9ZZZZ</name>
<dbReference type="GO" id="GO:0008757">
    <property type="term" value="F:S-adenosylmethionine-dependent methyltransferase activity"/>
    <property type="evidence" value="ECO:0007669"/>
    <property type="project" value="InterPro"/>
</dbReference>
<organism evidence="3">
    <name type="scientific">marine sediment metagenome</name>
    <dbReference type="NCBI Taxonomy" id="412755"/>
    <lineage>
        <taxon>unclassified sequences</taxon>
        <taxon>metagenomes</taxon>
        <taxon>ecological metagenomes</taxon>
    </lineage>
</organism>
<feature type="transmembrane region" description="Helical" evidence="1">
    <location>
        <begin position="126"/>
        <end position="147"/>
    </location>
</feature>
<keyword evidence="1" id="KW-1133">Transmembrane helix</keyword>
<dbReference type="EMBL" id="BART01021768">
    <property type="protein sequence ID" value="GAH03843.1"/>
    <property type="molecule type" value="Genomic_DNA"/>
</dbReference>
<dbReference type="Pfam" id="PF08241">
    <property type="entry name" value="Methyltransf_11"/>
    <property type="match status" value="1"/>
</dbReference>
<dbReference type="Gene3D" id="3.40.50.150">
    <property type="entry name" value="Vaccinia Virus protein VP39"/>
    <property type="match status" value="1"/>
</dbReference>
<feature type="non-terminal residue" evidence="3">
    <location>
        <position position="1"/>
    </location>
</feature>
<protein>
    <recommendedName>
        <fullName evidence="2">Methyltransferase type 11 domain-containing protein</fullName>
    </recommendedName>
</protein>
<dbReference type="AlphaFoldDB" id="X1E5A0"/>